<dbReference type="Pfam" id="PF07690">
    <property type="entry name" value="MFS_1"/>
    <property type="match status" value="1"/>
</dbReference>
<dbReference type="Proteomes" id="UP000636793">
    <property type="component" value="Unassembled WGS sequence"/>
</dbReference>
<dbReference type="CDD" id="cd17321">
    <property type="entry name" value="MFS_MMR_MDR_like"/>
    <property type="match status" value="1"/>
</dbReference>
<comment type="subcellular location">
    <subcellularLocation>
        <location evidence="1">Cell membrane</location>
        <topology evidence="1">Multi-pass membrane protein</topology>
    </subcellularLocation>
</comment>
<dbReference type="InterPro" id="IPR020846">
    <property type="entry name" value="MFS_dom"/>
</dbReference>
<feature type="transmembrane region" description="Helical" evidence="5">
    <location>
        <begin position="384"/>
        <end position="406"/>
    </location>
</feature>
<evidence type="ECO:0000313" key="7">
    <source>
        <dbReference type="EMBL" id="GGB35696.1"/>
    </source>
</evidence>
<proteinExistence type="predicted"/>
<feature type="transmembrane region" description="Helical" evidence="5">
    <location>
        <begin position="186"/>
        <end position="209"/>
    </location>
</feature>
<evidence type="ECO:0000313" key="8">
    <source>
        <dbReference type="Proteomes" id="UP000636793"/>
    </source>
</evidence>
<comment type="caution">
    <text evidence="7">The sequence shown here is derived from an EMBL/GenBank/DDBJ whole genome shotgun (WGS) entry which is preliminary data.</text>
</comment>
<dbReference type="PROSITE" id="PS50850">
    <property type="entry name" value="MFS"/>
    <property type="match status" value="1"/>
</dbReference>
<organism evidence="7 8">
    <name type="scientific">Flexivirga endophytica</name>
    <dbReference type="NCBI Taxonomy" id="1849103"/>
    <lineage>
        <taxon>Bacteria</taxon>
        <taxon>Bacillati</taxon>
        <taxon>Actinomycetota</taxon>
        <taxon>Actinomycetes</taxon>
        <taxon>Micrococcales</taxon>
        <taxon>Dermacoccaceae</taxon>
        <taxon>Flexivirga</taxon>
    </lineage>
</organism>
<evidence type="ECO:0000256" key="3">
    <source>
        <dbReference type="ARBA" id="ARBA00022989"/>
    </source>
</evidence>
<feature type="transmembrane region" description="Helical" evidence="5">
    <location>
        <begin position="95"/>
        <end position="114"/>
    </location>
</feature>
<keyword evidence="2 5" id="KW-0812">Transmembrane</keyword>
<evidence type="ECO:0000256" key="5">
    <source>
        <dbReference type="SAM" id="Phobius"/>
    </source>
</evidence>
<accession>A0A916T9Y3</accession>
<feature type="transmembrane region" description="Helical" evidence="5">
    <location>
        <begin position="256"/>
        <end position="277"/>
    </location>
</feature>
<dbReference type="Gene3D" id="1.20.1720.10">
    <property type="entry name" value="Multidrug resistance protein D"/>
    <property type="match status" value="1"/>
</dbReference>
<dbReference type="InterPro" id="IPR011701">
    <property type="entry name" value="MFS"/>
</dbReference>
<evidence type="ECO:0000256" key="4">
    <source>
        <dbReference type="ARBA" id="ARBA00023136"/>
    </source>
</evidence>
<protein>
    <submittedName>
        <fullName evidence="7">MFS transporter</fullName>
    </submittedName>
</protein>
<feature type="transmembrane region" description="Helical" evidence="5">
    <location>
        <begin position="154"/>
        <end position="174"/>
    </location>
</feature>
<dbReference type="GO" id="GO:0022857">
    <property type="term" value="F:transmembrane transporter activity"/>
    <property type="evidence" value="ECO:0007669"/>
    <property type="project" value="InterPro"/>
</dbReference>
<dbReference type="EMBL" id="BMHI01000004">
    <property type="protein sequence ID" value="GGB35696.1"/>
    <property type="molecule type" value="Genomic_DNA"/>
</dbReference>
<reference evidence="7" key="1">
    <citation type="journal article" date="2014" name="Int. J. Syst. Evol. Microbiol.">
        <title>Complete genome sequence of Corynebacterium casei LMG S-19264T (=DSM 44701T), isolated from a smear-ripened cheese.</title>
        <authorList>
            <consortium name="US DOE Joint Genome Institute (JGI-PGF)"/>
            <person name="Walter F."/>
            <person name="Albersmeier A."/>
            <person name="Kalinowski J."/>
            <person name="Ruckert C."/>
        </authorList>
    </citation>
    <scope>NUCLEOTIDE SEQUENCE</scope>
    <source>
        <strain evidence="7">CGMCC 1.15085</strain>
    </source>
</reference>
<dbReference type="PANTHER" id="PTHR42718">
    <property type="entry name" value="MAJOR FACILITATOR SUPERFAMILY MULTIDRUG TRANSPORTER MFSC"/>
    <property type="match status" value="1"/>
</dbReference>
<dbReference type="PANTHER" id="PTHR42718:SF39">
    <property type="entry name" value="ACTINORHODIN TRANSPORTER-RELATED"/>
    <property type="match status" value="1"/>
</dbReference>
<evidence type="ECO:0000256" key="2">
    <source>
        <dbReference type="ARBA" id="ARBA00022692"/>
    </source>
</evidence>
<dbReference type="Gene3D" id="1.20.1250.20">
    <property type="entry name" value="MFS general substrate transporter like domains"/>
    <property type="match status" value="1"/>
</dbReference>
<feature type="transmembrane region" description="Helical" evidence="5">
    <location>
        <begin position="320"/>
        <end position="340"/>
    </location>
</feature>
<dbReference type="InterPro" id="IPR036259">
    <property type="entry name" value="MFS_trans_sf"/>
</dbReference>
<feature type="transmembrane region" description="Helical" evidence="5">
    <location>
        <begin position="346"/>
        <end position="372"/>
    </location>
</feature>
<gene>
    <name evidence="7" type="ORF">GCM10011492_27970</name>
</gene>
<keyword evidence="8" id="KW-1185">Reference proteome</keyword>
<feature type="transmembrane region" description="Helical" evidence="5">
    <location>
        <begin position="289"/>
        <end position="308"/>
    </location>
</feature>
<feature type="transmembrane region" description="Helical" evidence="5">
    <location>
        <begin position="215"/>
        <end position="236"/>
    </location>
</feature>
<evidence type="ECO:0000256" key="1">
    <source>
        <dbReference type="ARBA" id="ARBA00004651"/>
    </source>
</evidence>
<dbReference type="GO" id="GO:0005886">
    <property type="term" value="C:plasma membrane"/>
    <property type="evidence" value="ECO:0007669"/>
    <property type="project" value="UniProtKB-SubCell"/>
</dbReference>
<feature type="transmembrane region" description="Helical" evidence="5">
    <location>
        <begin position="67"/>
        <end position="89"/>
    </location>
</feature>
<feature type="transmembrane region" description="Helical" evidence="5">
    <location>
        <begin position="34"/>
        <end position="55"/>
    </location>
</feature>
<feature type="transmembrane region" description="Helical" evidence="5">
    <location>
        <begin position="418"/>
        <end position="437"/>
    </location>
</feature>
<dbReference type="AlphaFoldDB" id="A0A916T9Y3"/>
<sequence length="445" mass="45452">MLLGGLFMSLLDISIVNIAIGPLRDGLHASGAQLQLIVSGYVMTYAVLLVTGARLGGRLGHRTVFRCGLAGFVLTSAACGLAPTAPALIGCRLAQGAAAAFMLPQVMSLIQVCFPAGPSRSRALGWYGLVLASGTVSGQLLGGVLLQLDVAGLGWRSIFLVNVPIGLVLLWLSARALPRHTRTPGTNLDVAGTGLLGAIIGLLVVPLVLGHENGWPVWGFVAWGIAALLVPVFVVVERAASAPVVPGDLLRTPGLLTGLTVVLVVITGYAAYLFVFSVHLQTTLGMSPLGTGLTFLPLAIGFAASSLLSPHLPAHATRWLILAGLLLCAVVFVALGQVVGDGNRPGAVLLVFFGLVGVGQGFAITPVMGIALSRVPVRRAGEASGVLSCAFQLAQVLGVAAVGSLFLSVADRSGTASAAHLICVLIALGLGLGVVAARRLLIVTR</sequence>
<reference evidence="7" key="2">
    <citation type="submission" date="2020-09" db="EMBL/GenBank/DDBJ databases">
        <authorList>
            <person name="Sun Q."/>
            <person name="Zhou Y."/>
        </authorList>
    </citation>
    <scope>NUCLEOTIDE SEQUENCE</scope>
    <source>
        <strain evidence="7">CGMCC 1.15085</strain>
    </source>
</reference>
<dbReference type="SUPFAM" id="SSF103473">
    <property type="entry name" value="MFS general substrate transporter"/>
    <property type="match status" value="1"/>
</dbReference>
<feature type="domain" description="Major facilitator superfamily (MFS) profile" evidence="6">
    <location>
        <begin position="1"/>
        <end position="445"/>
    </location>
</feature>
<keyword evidence="4 5" id="KW-0472">Membrane</keyword>
<name>A0A916T9Y3_9MICO</name>
<evidence type="ECO:0000259" key="6">
    <source>
        <dbReference type="PROSITE" id="PS50850"/>
    </source>
</evidence>
<keyword evidence="3 5" id="KW-1133">Transmembrane helix</keyword>
<feature type="transmembrane region" description="Helical" evidence="5">
    <location>
        <begin position="126"/>
        <end position="148"/>
    </location>
</feature>